<feature type="domain" description="Reverse transcriptase/retrotransposon-derived protein RNase H-like" evidence="2">
    <location>
        <begin position="100"/>
        <end position="198"/>
    </location>
</feature>
<dbReference type="InterPro" id="IPR043502">
    <property type="entry name" value="DNA/RNA_pol_sf"/>
</dbReference>
<accession>A0A438CLJ7</accession>
<dbReference type="InterPro" id="IPR000477">
    <property type="entry name" value="RT_dom"/>
</dbReference>
<dbReference type="Pfam" id="PF17919">
    <property type="entry name" value="RT_RNaseH_2"/>
    <property type="match status" value="1"/>
</dbReference>
<dbReference type="AlphaFoldDB" id="A0A438CLJ7"/>
<dbReference type="Gene3D" id="3.30.420.10">
    <property type="entry name" value="Ribonuclease H-like superfamily/Ribonuclease H"/>
    <property type="match status" value="1"/>
</dbReference>
<dbReference type="Gene3D" id="3.30.70.270">
    <property type="match status" value="1"/>
</dbReference>
<evidence type="ECO:0000313" key="3">
    <source>
        <dbReference type="EMBL" id="RVW24080.1"/>
    </source>
</evidence>
<dbReference type="InterPro" id="IPR036397">
    <property type="entry name" value="RNaseH_sf"/>
</dbReference>
<dbReference type="InterPro" id="IPR012337">
    <property type="entry name" value="RNaseH-like_sf"/>
</dbReference>
<proteinExistence type="predicted"/>
<evidence type="ECO:0000259" key="2">
    <source>
        <dbReference type="Pfam" id="PF17919"/>
    </source>
</evidence>
<dbReference type="PANTHER" id="PTHR48475:SF2">
    <property type="entry name" value="RIBONUCLEASE H"/>
    <property type="match status" value="1"/>
</dbReference>
<dbReference type="EMBL" id="QGNW01002180">
    <property type="protein sequence ID" value="RVW24080.1"/>
    <property type="molecule type" value="Genomic_DNA"/>
</dbReference>
<dbReference type="GO" id="GO:0003676">
    <property type="term" value="F:nucleic acid binding"/>
    <property type="evidence" value="ECO:0007669"/>
    <property type="project" value="InterPro"/>
</dbReference>
<comment type="caution">
    <text evidence="3">The sequence shown here is derived from an EMBL/GenBank/DDBJ whole genome shotgun (WGS) entry which is preliminary data.</text>
</comment>
<gene>
    <name evidence="3" type="primary">pol_1309</name>
    <name evidence="3" type="ORF">CK203_091334</name>
</gene>
<reference evidence="3 4" key="1">
    <citation type="journal article" date="2018" name="PLoS Genet.">
        <title>Population sequencing reveals clonal diversity and ancestral inbreeding in the grapevine cultivar Chardonnay.</title>
        <authorList>
            <person name="Roach M.J."/>
            <person name="Johnson D.L."/>
            <person name="Bohlmann J."/>
            <person name="van Vuuren H.J."/>
            <person name="Jones S.J."/>
            <person name="Pretorius I.S."/>
            <person name="Schmidt S.A."/>
            <person name="Borneman A.R."/>
        </authorList>
    </citation>
    <scope>NUCLEOTIDE SEQUENCE [LARGE SCALE GENOMIC DNA]</scope>
    <source>
        <strain evidence="4">cv. Chardonnay</strain>
        <tissue evidence="3">Leaf</tissue>
    </source>
</reference>
<dbReference type="CDD" id="cd01647">
    <property type="entry name" value="RT_LTR"/>
    <property type="match status" value="1"/>
</dbReference>
<name>A0A438CLJ7_VITVI</name>
<feature type="domain" description="Reverse transcriptase" evidence="1">
    <location>
        <begin position="6"/>
        <end position="93"/>
    </location>
</feature>
<dbReference type="Proteomes" id="UP000288805">
    <property type="component" value="Unassembled WGS sequence"/>
</dbReference>
<dbReference type="SUPFAM" id="SSF56672">
    <property type="entry name" value="DNA/RNA polymerases"/>
    <property type="match status" value="1"/>
</dbReference>
<evidence type="ECO:0000259" key="1">
    <source>
        <dbReference type="Pfam" id="PF00078"/>
    </source>
</evidence>
<dbReference type="InterPro" id="IPR041577">
    <property type="entry name" value="RT_RNaseH_2"/>
</dbReference>
<dbReference type="InterPro" id="IPR043128">
    <property type="entry name" value="Rev_trsase/Diguanyl_cyclase"/>
</dbReference>
<protein>
    <submittedName>
        <fullName evidence="3">Retrovirus-related Pol polyprotein from transposon 17.6</fullName>
    </submittedName>
</protein>
<evidence type="ECO:0000313" key="4">
    <source>
        <dbReference type="Proteomes" id="UP000288805"/>
    </source>
</evidence>
<dbReference type="SUPFAM" id="SSF53098">
    <property type="entry name" value="Ribonuclease H-like"/>
    <property type="match status" value="1"/>
</dbReference>
<dbReference type="PANTHER" id="PTHR48475">
    <property type="entry name" value="RIBONUCLEASE H"/>
    <property type="match status" value="1"/>
</dbReference>
<dbReference type="Gene3D" id="3.10.10.10">
    <property type="entry name" value="HIV Type 1 Reverse Transcriptase, subunit A, domain 1"/>
    <property type="match status" value="1"/>
</dbReference>
<dbReference type="Pfam" id="PF00078">
    <property type="entry name" value="RVT_1"/>
    <property type="match status" value="1"/>
</dbReference>
<organism evidence="3 4">
    <name type="scientific">Vitis vinifera</name>
    <name type="common">Grape</name>
    <dbReference type="NCBI Taxonomy" id="29760"/>
    <lineage>
        <taxon>Eukaryota</taxon>
        <taxon>Viridiplantae</taxon>
        <taxon>Streptophyta</taxon>
        <taxon>Embryophyta</taxon>
        <taxon>Tracheophyta</taxon>
        <taxon>Spermatophyta</taxon>
        <taxon>Magnoliopsida</taxon>
        <taxon>eudicotyledons</taxon>
        <taxon>Gunneridae</taxon>
        <taxon>Pentapetalae</taxon>
        <taxon>rosids</taxon>
        <taxon>Vitales</taxon>
        <taxon>Vitaceae</taxon>
        <taxon>Viteae</taxon>
        <taxon>Vitis</taxon>
    </lineage>
</organism>
<sequence length="339" mass="38714">MSPTNEEKTAFITPHRLYCYKFMSFGLKNVGATYQKSMTKIFKPLIEYMVEVYIDDIVVKRKTKDEHDQYLEEVFHLLRKYDMKLNPSKCTFGGANTMGWTEDCQSTFEEIKHYLTQPPILSSTHLGERLYMYLAVSNWAINVVLFRCILDKKQRPVYHISKVMADVKTRYSNMEQMTLALRSVAQKLHPYFQALPIVVLTNQPLRSILHKPDLSGKMLNGGSPTNPQLKNPSKEEWWTLHIDEASRSLGSGVGLLLRSSTREQLEQAIRLGFPASNSEAEYEAILFGLNLALALSTSKLEICTYESIQACQMMEELLGQVMAKLLEAQIHEEPSFGAP</sequence>